<dbReference type="InterPro" id="IPR036291">
    <property type="entry name" value="NAD(P)-bd_dom_sf"/>
</dbReference>
<dbReference type="NCBIfam" id="NF004818">
    <property type="entry name" value="PRK06172.1"/>
    <property type="match status" value="1"/>
</dbReference>
<organism evidence="3 4">
    <name type="scientific">Cystobacter ferrugineus</name>
    <dbReference type="NCBI Taxonomy" id="83449"/>
    <lineage>
        <taxon>Bacteria</taxon>
        <taxon>Pseudomonadati</taxon>
        <taxon>Myxococcota</taxon>
        <taxon>Myxococcia</taxon>
        <taxon>Myxococcales</taxon>
        <taxon>Cystobacterineae</taxon>
        <taxon>Archangiaceae</taxon>
        <taxon>Cystobacter</taxon>
    </lineage>
</organism>
<evidence type="ECO:0000256" key="2">
    <source>
        <dbReference type="ARBA" id="ARBA00023002"/>
    </source>
</evidence>
<dbReference type="InterPro" id="IPR002347">
    <property type="entry name" value="SDR_fam"/>
</dbReference>
<dbReference type="RefSeq" id="WP_071898839.1">
    <property type="nucleotide sequence ID" value="NZ_MPIN01000003.1"/>
</dbReference>
<dbReference type="Proteomes" id="UP000182229">
    <property type="component" value="Unassembled WGS sequence"/>
</dbReference>
<name>A0A1L9BD79_9BACT</name>
<dbReference type="Pfam" id="PF13561">
    <property type="entry name" value="adh_short_C2"/>
    <property type="match status" value="1"/>
</dbReference>
<keyword evidence="2" id="KW-0560">Oxidoreductase</keyword>
<evidence type="ECO:0000313" key="4">
    <source>
        <dbReference type="Proteomes" id="UP000182229"/>
    </source>
</evidence>
<dbReference type="NCBIfam" id="NF005559">
    <property type="entry name" value="PRK07231.1"/>
    <property type="match status" value="1"/>
</dbReference>
<protein>
    <submittedName>
        <fullName evidence="3">Short chain dehydrogenase</fullName>
    </submittedName>
</protein>
<comment type="similarity">
    <text evidence="1">Belongs to the short-chain dehydrogenases/reductases (SDR) family.</text>
</comment>
<dbReference type="NCBIfam" id="NF009466">
    <property type="entry name" value="PRK12826.1-2"/>
    <property type="match status" value="1"/>
</dbReference>
<dbReference type="PROSITE" id="PS00061">
    <property type="entry name" value="ADH_SHORT"/>
    <property type="match status" value="1"/>
</dbReference>
<reference evidence="3 4" key="2">
    <citation type="submission" date="2016-12" db="EMBL/GenBank/DDBJ databases">
        <title>Draft Genome Sequence of Cystobacter ferrugineus Strain Cbfe23.</title>
        <authorList>
            <person name="Akbar S."/>
            <person name="Dowd S.E."/>
            <person name="Stevens D.C."/>
        </authorList>
    </citation>
    <scope>NUCLEOTIDE SEQUENCE [LARGE SCALE GENOMIC DNA]</scope>
    <source>
        <strain evidence="3 4">Cbfe23</strain>
    </source>
</reference>
<dbReference type="GO" id="GO:0016491">
    <property type="term" value="F:oxidoreductase activity"/>
    <property type="evidence" value="ECO:0007669"/>
    <property type="project" value="UniProtKB-KW"/>
</dbReference>
<dbReference type="SUPFAM" id="SSF51735">
    <property type="entry name" value="NAD(P)-binding Rossmann-fold domains"/>
    <property type="match status" value="1"/>
</dbReference>
<evidence type="ECO:0000313" key="3">
    <source>
        <dbReference type="EMBL" id="OJH40205.1"/>
    </source>
</evidence>
<dbReference type="FunFam" id="3.40.50.720:FF:000084">
    <property type="entry name" value="Short-chain dehydrogenase reductase"/>
    <property type="match status" value="1"/>
</dbReference>
<dbReference type="PRINTS" id="PR00080">
    <property type="entry name" value="SDRFAMILY"/>
</dbReference>
<dbReference type="PANTHER" id="PTHR24321">
    <property type="entry name" value="DEHYDROGENASES, SHORT CHAIN"/>
    <property type="match status" value="1"/>
</dbReference>
<proteinExistence type="inferred from homology"/>
<dbReference type="EMBL" id="MPIN01000003">
    <property type="protein sequence ID" value="OJH40205.1"/>
    <property type="molecule type" value="Genomic_DNA"/>
</dbReference>
<dbReference type="Gene3D" id="3.40.50.720">
    <property type="entry name" value="NAD(P)-binding Rossmann-like Domain"/>
    <property type="match status" value="1"/>
</dbReference>
<dbReference type="AlphaFoldDB" id="A0A1L9BD79"/>
<comment type="caution">
    <text evidence="3">The sequence shown here is derived from an EMBL/GenBank/DDBJ whole genome shotgun (WGS) entry which is preliminary data.</text>
</comment>
<accession>A0A1L9BD79</accession>
<dbReference type="InterPro" id="IPR020904">
    <property type="entry name" value="Sc_DH/Rdtase_CS"/>
</dbReference>
<sequence length="253" mass="26049">MNGRLEGKAALVTGSGSGIGRATALLFAREGARVIVSDVNASGAEETVAAIQKKGGEARFIRCDVSKSAEVEALIRGAVETFGRLDCAVNNAGISGVMGPTGDYPEDAWDRVIATNLTGVWLCMKQEIQQMLKQGGGSIANTASVAGLVGFTMAPAYTAAKHGVVGLTKTAALEYAKANIRINAVCPGLVRTPMITDTTSKNPQIEQALIADEPVGRMADPEEIAEALVWLCSGASSFITGAALPVDGGVVAR</sequence>
<dbReference type="PANTHER" id="PTHR24321:SF8">
    <property type="entry name" value="ESTRADIOL 17-BETA-DEHYDROGENASE 8-RELATED"/>
    <property type="match status" value="1"/>
</dbReference>
<gene>
    <name evidence="3" type="ORF">BON30_14230</name>
</gene>
<evidence type="ECO:0000256" key="1">
    <source>
        <dbReference type="ARBA" id="ARBA00006484"/>
    </source>
</evidence>
<dbReference type="OrthoDB" id="5354363at2"/>
<reference evidence="4" key="1">
    <citation type="submission" date="2016-11" db="EMBL/GenBank/DDBJ databases">
        <authorList>
            <person name="Shukria A."/>
            <person name="Stevens D.C."/>
        </authorList>
    </citation>
    <scope>NUCLEOTIDE SEQUENCE [LARGE SCALE GENOMIC DNA]</scope>
    <source>
        <strain evidence="4">Cbfe23</strain>
    </source>
</reference>
<dbReference type="PRINTS" id="PR00081">
    <property type="entry name" value="GDHRDH"/>
</dbReference>
<keyword evidence="4" id="KW-1185">Reference proteome</keyword>
<dbReference type="CDD" id="cd05233">
    <property type="entry name" value="SDR_c"/>
    <property type="match status" value="1"/>
</dbReference>
<dbReference type="STRING" id="83449.BON30_14230"/>